<evidence type="ECO:0000313" key="2">
    <source>
        <dbReference type="Proteomes" id="UP000011205"/>
    </source>
</evidence>
<protein>
    <submittedName>
        <fullName evidence="1">Uncharacterized protein</fullName>
    </submittedName>
</protein>
<proteinExistence type="predicted"/>
<sequence length="51" mass="5419">MLVCLITAGPCLQFGIRARNARPCGDELRILEEYGSGVRGQKPGEAKCLGA</sequence>
<reference evidence="1 2" key="1">
    <citation type="journal article" date="2013" name="Genome Announc.">
        <title>Draft Genome Sequence of Streptomyces viridochromogenes Strain Tu57, Producer of Avilamycin.</title>
        <authorList>
            <person name="Gruning B.A."/>
            <person name="Erxleben A."/>
            <person name="Hahnlein A."/>
            <person name="Gunther S."/>
        </authorList>
    </citation>
    <scope>NUCLEOTIDE SEQUENCE [LARGE SCALE GENOMIC DNA]</scope>
    <source>
        <strain evidence="1 2">Tue57</strain>
    </source>
</reference>
<comment type="caution">
    <text evidence="1">The sequence shown here is derived from an EMBL/GenBank/DDBJ whole genome shotgun (WGS) entry which is preliminary data.</text>
</comment>
<dbReference type="PATRIC" id="fig|1160705.3.peg.4051"/>
<organism evidence="1 2">
    <name type="scientific">Streptomyces viridochromogenes Tue57</name>
    <dbReference type="NCBI Taxonomy" id="1160705"/>
    <lineage>
        <taxon>Bacteria</taxon>
        <taxon>Bacillati</taxon>
        <taxon>Actinomycetota</taxon>
        <taxon>Actinomycetes</taxon>
        <taxon>Kitasatosporales</taxon>
        <taxon>Streptomycetaceae</taxon>
        <taxon>Streptomyces</taxon>
    </lineage>
</organism>
<gene>
    <name evidence="1" type="ORF">STVIR_4095</name>
</gene>
<dbReference type="Proteomes" id="UP000011205">
    <property type="component" value="Unassembled WGS sequence"/>
</dbReference>
<evidence type="ECO:0000313" key="1">
    <source>
        <dbReference type="EMBL" id="ELS54914.1"/>
    </source>
</evidence>
<accession>L8PFB3</accession>
<dbReference type="EMBL" id="AMLP01000124">
    <property type="protein sequence ID" value="ELS54914.1"/>
    <property type="molecule type" value="Genomic_DNA"/>
</dbReference>
<name>L8PFB3_STRVR</name>
<dbReference type="AlphaFoldDB" id="L8PFB3"/>